<dbReference type="InterPro" id="IPR039563">
    <property type="entry name" value="Peptidase_C39_single_dom"/>
</dbReference>
<dbReference type="AlphaFoldDB" id="A0A1E5LDM2"/>
<keyword evidence="4" id="KW-1185">Reference proteome</keyword>
<evidence type="ECO:0000313" key="4">
    <source>
        <dbReference type="Proteomes" id="UP000095209"/>
    </source>
</evidence>
<reference evidence="3 4" key="1">
    <citation type="submission" date="2016-08" db="EMBL/GenBank/DDBJ databases">
        <title>Genome of Bacillus solimangrovi GH2-4.</title>
        <authorList>
            <person name="Lim S."/>
            <person name="Kim B.-C."/>
        </authorList>
    </citation>
    <scope>NUCLEOTIDE SEQUENCE [LARGE SCALE GENOMIC DNA]</scope>
    <source>
        <strain evidence="3 4">GH2-4</strain>
    </source>
</reference>
<organism evidence="3 4">
    <name type="scientific">Bacillus solimangrovi</name>
    <dbReference type="NCBI Taxonomy" id="1305675"/>
    <lineage>
        <taxon>Bacteria</taxon>
        <taxon>Bacillati</taxon>
        <taxon>Bacillota</taxon>
        <taxon>Bacilli</taxon>
        <taxon>Bacillales</taxon>
        <taxon>Bacillaceae</taxon>
        <taxon>Bacillus</taxon>
    </lineage>
</organism>
<dbReference type="Pfam" id="PF13529">
    <property type="entry name" value="Peptidase_C39_2"/>
    <property type="match status" value="1"/>
</dbReference>
<dbReference type="OrthoDB" id="1164310at2"/>
<sequence length="302" mass="34087">MTIIILSISIFIILSLIPLIALRKVTGGLLKSTYVVIGLALLILINSGHKFVTQQGWQLKKSTIKALEQSPTYNEEDLTSVYDRSTHISSLSGEKISLKDLPKSVKFDVPLIQQYPELPRGCEVTSLAMLIQHAGVDVDKMTLAKQVEKDPTPYSFKNGVIHFGNPNKGFVGDMYTTNKPGYGVYHEPIFDLAQQYLSNKVRDISGGEFTEVLFHVSRKRPVWVITNTTLQPLPETSFQTWQTPDGPIQITYREHSVIITGYDENYIYVNDPLDPNKNKKIPIDEFIKAWEQMGKQAITYIP</sequence>
<dbReference type="PANTHER" id="PTHR37806:SF1">
    <property type="entry name" value="PEPTIDASE C39-LIKE DOMAIN-CONTAINING PROTEIN"/>
    <property type="match status" value="1"/>
</dbReference>
<dbReference type="STRING" id="1305675.BFG57_02585"/>
<comment type="caution">
    <text evidence="3">The sequence shown here is derived from an EMBL/GenBank/DDBJ whole genome shotgun (WGS) entry which is preliminary data.</text>
</comment>
<evidence type="ECO:0000313" key="3">
    <source>
        <dbReference type="EMBL" id="OEH92176.1"/>
    </source>
</evidence>
<accession>A0A1E5LDM2</accession>
<dbReference type="CDD" id="cd02549">
    <property type="entry name" value="Peptidase_C39A"/>
    <property type="match status" value="1"/>
</dbReference>
<keyword evidence="1" id="KW-1133">Transmembrane helix</keyword>
<keyword evidence="1" id="KW-0472">Membrane</keyword>
<protein>
    <recommendedName>
        <fullName evidence="2">Peptidase C39-like domain-containing protein</fullName>
    </recommendedName>
</protein>
<keyword evidence="1" id="KW-0812">Transmembrane</keyword>
<dbReference type="RefSeq" id="WP_069717717.1">
    <property type="nucleotide sequence ID" value="NZ_MJEH01000033.1"/>
</dbReference>
<proteinExistence type="predicted"/>
<dbReference type="EMBL" id="MJEH01000033">
    <property type="protein sequence ID" value="OEH92176.1"/>
    <property type="molecule type" value="Genomic_DNA"/>
</dbReference>
<dbReference type="InterPro" id="IPR039564">
    <property type="entry name" value="Peptidase_C39-like"/>
</dbReference>
<dbReference type="Proteomes" id="UP000095209">
    <property type="component" value="Unassembled WGS sequence"/>
</dbReference>
<name>A0A1E5LDM2_9BACI</name>
<feature type="transmembrane region" description="Helical" evidence="1">
    <location>
        <begin position="33"/>
        <end position="52"/>
    </location>
</feature>
<dbReference type="Gene3D" id="3.90.70.10">
    <property type="entry name" value="Cysteine proteinases"/>
    <property type="match status" value="1"/>
</dbReference>
<evidence type="ECO:0000259" key="2">
    <source>
        <dbReference type="Pfam" id="PF13529"/>
    </source>
</evidence>
<dbReference type="PANTHER" id="PTHR37806">
    <property type="entry name" value="LMO0724 PROTEIN"/>
    <property type="match status" value="1"/>
</dbReference>
<gene>
    <name evidence="3" type="ORF">BFG57_02585</name>
</gene>
<feature type="domain" description="Peptidase C39-like" evidence="2">
    <location>
        <begin position="108"/>
        <end position="272"/>
    </location>
</feature>
<evidence type="ECO:0000256" key="1">
    <source>
        <dbReference type="SAM" id="Phobius"/>
    </source>
</evidence>